<dbReference type="Proteomes" id="UP001141806">
    <property type="component" value="Unassembled WGS sequence"/>
</dbReference>
<comment type="caution">
    <text evidence="7">The sequence shown here is derived from an EMBL/GenBank/DDBJ whole genome shotgun (WGS) entry which is preliminary data.</text>
</comment>
<dbReference type="InterPro" id="IPR003340">
    <property type="entry name" value="B3_DNA-bd"/>
</dbReference>
<dbReference type="InterPro" id="IPR015300">
    <property type="entry name" value="DNA-bd_pseudobarrel_sf"/>
</dbReference>
<accession>A0A9Q0HFQ4</accession>
<evidence type="ECO:0000256" key="1">
    <source>
        <dbReference type="ARBA" id="ARBA00004123"/>
    </source>
</evidence>
<keyword evidence="4" id="KW-0804">Transcription</keyword>
<dbReference type="PANTHER" id="PTHR31920">
    <property type="entry name" value="B3 DOMAIN-CONTAINING"/>
    <property type="match status" value="1"/>
</dbReference>
<dbReference type="GO" id="GO:0005634">
    <property type="term" value="C:nucleus"/>
    <property type="evidence" value="ECO:0007669"/>
    <property type="project" value="UniProtKB-SubCell"/>
</dbReference>
<keyword evidence="8" id="KW-1185">Reference proteome</keyword>
<evidence type="ECO:0000313" key="8">
    <source>
        <dbReference type="Proteomes" id="UP001141806"/>
    </source>
</evidence>
<evidence type="ECO:0000256" key="2">
    <source>
        <dbReference type="ARBA" id="ARBA00023015"/>
    </source>
</evidence>
<dbReference type="GO" id="GO:0003677">
    <property type="term" value="F:DNA binding"/>
    <property type="evidence" value="ECO:0007669"/>
    <property type="project" value="UniProtKB-KW"/>
</dbReference>
<dbReference type="AlphaFoldDB" id="A0A9Q0HFQ4"/>
<name>A0A9Q0HFQ4_9MAGN</name>
<gene>
    <name evidence="7" type="ORF">NE237_023789</name>
</gene>
<dbReference type="Gene3D" id="2.40.330.10">
    <property type="entry name" value="DNA-binding pseudobarrel domain"/>
    <property type="match status" value="2"/>
</dbReference>
<keyword evidence="3" id="KW-0238">DNA-binding</keyword>
<dbReference type="CDD" id="cd10017">
    <property type="entry name" value="B3_DNA"/>
    <property type="match status" value="2"/>
</dbReference>
<sequence length="314" mass="35587">MGRQPRTRPSFFKVLIADFSKRLKIPPGFVKHFKGKRPKKFILQSPNGKSWCVRMKKIKSSWFIQEGWERFVICHSLEVGDFLVFKFNGKAKFRVTVYDRSACEKELPLAKKRNCNHHEVKAICNIKKEEEEEEPKEAILNPNKAAAIIPRKITCGTIVLKKGSIKSQAVLEAVSSFKTESPHFIHILRQSRKYFMTVPRALASQNGLTSKGSIVLQVPHGIPHRVQINQKKDGRVNIARGWFDFQKANHLACGDACIFEFIRDMGNAICVHIFRARAPAPGTLYVDLSSCSAASSTETVKMLTYHDASDDETK</sequence>
<feature type="domain" description="TF-B3" evidence="6">
    <location>
        <begin position="181"/>
        <end position="277"/>
    </location>
</feature>
<dbReference type="InterPro" id="IPR050655">
    <property type="entry name" value="Plant_B3_domain"/>
</dbReference>
<evidence type="ECO:0000313" key="7">
    <source>
        <dbReference type="EMBL" id="KAJ4963850.1"/>
    </source>
</evidence>
<dbReference type="PROSITE" id="PS50863">
    <property type="entry name" value="B3"/>
    <property type="match status" value="2"/>
</dbReference>
<evidence type="ECO:0000256" key="4">
    <source>
        <dbReference type="ARBA" id="ARBA00023163"/>
    </source>
</evidence>
<dbReference type="OrthoDB" id="635132at2759"/>
<reference evidence="7" key="1">
    <citation type="journal article" date="2023" name="Plant J.">
        <title>The genome of the king protea, Protea cynaroides.</title>
        <authorList>
            <person name="Chang J."/>
            <person name="Duong T.A."/>
            <person name="Schoeman C."/>
            <person name="Ma X."/>
            <person name="Roodt D."/>
            <person name="Barker N."/>
            <person name="Li Z."/>
            <person name="Van de Peer Y."/>
            <person name="Mizrachi E."/>
        </authorList>
    </citation>
    <scope>NUCLEOTIDE SEQUENCE</scope>
    <source>
        <tissue evidence="7">Young leaves</tissue>
    </source>
</reference>
<evidence type="ECO:0000259" key="6">
    <source>
        <dbReference type="PROSITE" id="PS50863"/>
    </source>
</evidence>
<proteinExistence type="predicted"/>
<evidence type="ECO:0000256" key="3">
    <source>
        <dbReference type="ARBA" id="ARBA00023125"/>
    </source>
</evidence>
<dbReference type="PANTHER" id="PTHR31920:SF149">
    <property type="entry name" value="B3 DOMAIN-CONTAINING PROTEIN OS01G0723500-LIKE ISOFORM X1"/>
    <property type="match status" value="1"/>
</dbReference>
<evidence type="ECO:0000256" key="5">
    <source>
        <dbReference type="ARBA" id="ARBA00023242"/>
    </source>
</evidence>
<protein>
    <recommendedName>
        <fullName evidence="6">TF-B3 domain-containing protein</fullName>
    </recommendedName>
</protein>
<keyword evidence="2" id="KW-0805">Transcription regulation</keyword>
<dbReference type="SMART" id="SM01019">
    <property type="entry name" value="B3"/>
    <property type="match status" value="2"/>
</dbReference>
<dbReference type="Pfam" id="PF02362">
    <property type="entry name" value="B3"/>
    <property type="match status" value="2"/>
</dbReference>
<organism evidence="7 8">
    <name type="scientific">Protea cynaroides</name>
    <dbReference type="NCBI Taxonomy" id="273540"/>
    <lineage>
        <taxon>Eukaryota</taxon>
        <taxon>Viridiplantae</taxon>
        <taxon>Streptophyta</taxon>
        <taxon>Embryophyta</taxon>
        <taxon>Tracheophyta</taxon>
        <taxon>Spermatophyta</taxon>
        <taxon>Magnoliopsida</taxon>
        <taxon>Proteales</taxon>
        <taxon>Proteaceae</taxon>
        <taxon>Protea</taxon>
    </lineage>
</organism>
<feature type="domain" description="TF-B3" evidence="6">
    <location>
        <begin position="8"/>
        <end position="101"/>
    </location>
</feature>
<dbReference type="SUPFAM" id="SSF101936">
    <property type="entry name" value="DNA-binding pseudobarrel domain"/>
    <property type="match status" value="2"/>
</dbReference>
<dbReference type="EMBL" id="JAMYWD010000008">
    <property type="protein sequence ID" value="KAJ4963850.1"/>
    <property type="molecule type" value="Genomic_DNA"/>
</dbReference>
<keyword evidence="5" id="KW-0539">Nucleus</keyword>
<comment type="subcellular location">
    <subcellularLocation>
        <location evidence="1">Nucleus</location>
    </subcellularLocation>
</comment>